<protein>
    <recommendedName>
        <fullName evidence="1">Immunity MXAN-0049 protein domain-containing protein</fullName>
    </recommendedName>
</protein>
<dbReference type="EMBL" id="SJPR01000001">
    <property type="protein sequence ID" value="TWT99473.1"/>
    <property type="molecule type" value="Genomic_DNA"/>
</dbReference>
<dbReference type="Pfam" id="PF07791">
    <property type="entry name" value="Imm11"/>
    <property type="match status" value="1"/>
</dbReference>
<name>A0A5C6AMS7_9BACT</name>
<sequence>MSSRMRYYWLYDDDLQYDDKTRCLHIAATLEGGPREDWEYIRGARFPEEPPVKLVEGNDGVPCPLYLQGYGILVVEKELGEVLRGIAGDSIQLIPCQYEAQPDLFLLNTLSMVDCLDWEASVIECYHPQGLSSWPNKRGEIDDIGRLVFDADKAAGNAIFRLPDWNFRMFINQDVKDALILYGAVDRHVFYEVNTECLLIGGISYYEPTVRKRVPWSLEEYRAMREERREQSSV</sequence>
<dbReference type="Proteomes" id="UP000317421">
    <property type="component" value="Unassembled WGS sequence"/>
</dbReference>
<accession>A0A5C6AMS7</accession>
<reference evidence="2 3" key="1">
    <citation type="submission" date="2019-02" db="EMBL/GenBank/DDBJ databases">
        <title>Deep-cultivation of Planctomycetes and their phenomic and genomic characterization uncovers novel biology.</title>
        <authorList>
            <person name="Wiegand S."/>
            <person name="Jogler M."/>
            <person name="Boedeker C."/>
            <person name="Pinto D."/>
            <person name="Vollmers J."/>
            <person name="Rivas-Marin E."/>
            <person name="Kohn T."/>
            <person name="Peeters S.H."/>
            <person name="Heuer A."/>
            <person name="Rast P."/>
            <person name="Oberbeckmann S."/>
            <person name="Bunk B."/>
            <person name="Jeske O."/>
            <person name="Meyerdierks A."/>
            <person name="Storesund J.E."/>
            <person name="Kallscheuer N."/>
            <person name="Luecker S."/>
            <person name="Lage O.M."/>
            <person name="Pohl T."/>
            <person name="Merkel B.J."/>
            <person name="Hornburger P."/>
            <person name="Mueller R.-W."/>
            <person name="Bruemmer F."/>
            <person name="Labrenz M."/>
            <person name="Spormann A.M."/>
            <person name="Op Den Camp H."/>
            <person name="Overmann J."/>
            <person name="Amann R."/>
            <person name="Jetten M.S.M."/>
            <person name="Mascher T."/>
            <person name="Medema M.H."/>
            <person name="Devos D.P."/>
            <person name="Kaster A.-K."/>
            <person name="Ovreas L."/>
            <person name="Rohde M."/>
            <person name="Galperin M.Y."/>
            <person name="Jogler C."/>
        </authorList>
    </citation>
    <scope>NUCLEOTIDE SEQUENCE [LARGE SCALE GENOMIC DNA]</scope>
    <source>
        <strain evidence="2 3">Pla108</strain>
    </source>
</reference>
<comment type="caution">
    <text evidence="2">The sequence shown here is derived from an EMBL/GenBank/DDBJ whole genome shotgun (WGS) entry which is preliminary data.</text>
</comment>
<feature type="domain" description="Immunity MXAN-0049 protein" evidence="1">
    <location>
        <begin position="35"/>
        <end position="179"/>
    </location>
</feature>
<keyword evidence="3" id="KW-1185">Reference proteome</keyword>
<dbReference type="InterPro" id="IPR012433">
    <property type="entry name" value="Imm11"/>
</dbReference>
<dbReference type="AlphaFoldDB" id="A0A5C6AMS7"/>
<proteinExistence type="predicted"/>
<organism evidence="2 3">
    <name type="scientific">Botrimarina colliarenosi</name>
    <dbReference type="NCBI Taxonomy" id="2528001"/>
    <lineage>
        <taxon>Bacteria</taxon>
        <taxon>Pseudomonadati</taxon>
        <taxon>Planctomycetota</taxon>
        <taxon>Planctomycetia</taxon>
        <taxon>Pirellulales</taxon>
        <taxon>Lacipirellulaceae</taxon>
        <taxon>Botrimarina</taxon>
    </lineage>
</organism>
<evidence type="ECO:0000313" key="2">
    <source>
        <dbReference type="EMBL" id="TWT99473.1"/>
    </source>
</evidence>
<gene>
    <name evidence="2" type="ORF">Pla108_04120</name>
</gene>
<evidence type="ECO:0000259" key="1">
    <source>
        <dbReference type="Pfam" id="PF07791"/>
    </source>
</evidence>
<evidence type="ECO:0000313" key="3">
    <source>
        <dbReference type="Proteomes" id="UP000317421"/>
    </source>
</evidence>